<accession>A0A0C3DQ87</accession>
<sequence>MSRNVVLVIDTLDGGGSNSSRKHTLLVLKSMKATLSLNAQYVKSVSLDNVSAIFTERDIRLHVSKELQSLEGIGGWKIGHITLKTDGLFK</sequence>
<proteinExistence type="predicted"/>
<dbReference type="OrthoDB" id="3267051at2759"/>
<evidence type="ECO:0000313" key="1">
    <source>
        <dbReference type="EMBL" id="KIM62825.1"/>
    </source>
</evidence>
<keyword evidence="2" id="KW-1185">Reference proteome</keyword>
<dbReference type="HOGENOM" id="CLU_2442170_0_0_1"/>
<protein>
    <submittedName>
        <fullName evidence="1">Uncharacterized protein</fullName>
    </submittedName>
</protein>
<dbReference type="EMBL" id="KN822039">
    <property type="protein sequence ID" value="KIM62825.1"/>
    <property type="molecule type" value="Genomic_DNA"/>
</dbReference>
<name>A0A0C3DQ87_9AGAM</name>
<dbReference type="InParanoid" id="A0A0C3DQ87"/>
<reference evidence="1 2" key="1">
    <citation type="submission" date="2014-04" db="EMBL/GenBank/DDBJ databases">
        <authorList>
            <consortium name="DOE Joint Genome Institute"/>
            <person name="Kuo A."/>
            <person name="Kohler A."/>
            <person name="Nagy L.G."/>
            <person name="Floudas D."/>
            <person name="Copeland A."/>
            <person name="Barry K.W."/>
            <person name="Cichocki N."/>
            <person name="Veneault-Fourrey C."/>
            <person name="LaButti K."/>
            <person name="Lindquist E.A."/>
            <person name="Lipzen A."/>
            <person name="Lundell T."/>
            <person name="Morin E."/>
            <person name="Murat C."/>
            <person name="Sun H."/>
            <person name="Tunlid A."/>
            <person name="Henrissat B."/>
            <person name="Grigoriev I.V."/>
            <person name="Hibbett D.S."/>
            <person name="Martin F."/>
            <person name="Nordberg H.P."/>
            <person name="Cantor M.N."/>
            <person name="Hua S.X."/>
        </authorList>
    </citation>
    <scope>NUCLEOTIDE SEQUENCE [LARGE SCALE GENOMIC DNA]</scope>
    <source>
        <strain evidence="1 2">Foug A</strain>
    </source>
</reference>
<evidence type="ECO:0000313" key="2">
    <source>
        <dbReference type="Proteomes" id="UP000053989"/>
    </source>
</evidence>
<organism evidence="1 2">
    <name type="scientific">Scleroderma citrinum Foug A</name>
    <dbReference type="NCBI Taxonomy" id="1036808"/>
    <lineage>
        <taxon>Eukaryota</taxon>
        <taxon>Fungi</taxon>
        <taxon>Dikarya</taxon>
        <taxon>Basidiomycota</taxon>
        <taxon>Agaricomycotina</taxon>
        <taxon>Agaricomycetes</taxon>
        <taxon>Agaricomycetidae</taxon>
        <taxon>Boletales</taxon>
        <taxon>Sclerodermatineae</taxon>
        <taxon>Sclerodermataceae</taxon>
        <taxon>Scleroderma</taxon>
    </lineage>
</organism>
<dbReference type="Proteomes" id="UP000053989">
    <property type="component" value="Unassembled WGS sequence"/>
</dbReference>
<dbReference type="AlphaFoldDB" id="A0A0C3DQ87"/>
<gene>
    <name evidence="1" type="ORF">SCLCIDRAFT_24655</name>
</gene>
<reference evidence="2" key="2">
    <citation type="submission" date="2015-01" db="EMBL/GenBank/DDBJ databases">
        <title>Evolutionary Origins and Diversification of the Mycorrhizal Mutualists.</title>
        <authorList>
            <consortium name="DOE Joint Genome Institute"/>
            <consortium name="Mycorrhizal Genomics Consortium"/>
            <person name="Kohler A."/>
            <person name="Kuo A."/>
            <person name="Nagy L.G."/>
            <person name="Floudas D."/>
            <person name="Copeland A."/>
            <person name="Barry K.W."/>
            <person name="Cichocki N."/>
            <person name="Veneault-Fourrey C."/>
            <person name="LaButti K."/>
            <person name="Lindquist E.A."/>
            <person name="Lipzen A."/>
            <person name="Lundell T."/>
            <person name="Morin E."/>
            <person name="Murat C."/>
            <person name="Riley R."/>
            <person name="Ohm R."/>
            <person name="Sun H."/>
            <person name="Tunlid A."/>
            <person name="Henrissat B."/>
            <person name="Grigoriev I.V."/>
            <person name="Hibbett D.S."/>
            <person name="Martin F."/>
        </authorList>
    </citation>
    <scope>NUCLEOTIDE SEQUENCE [LARGE SCALE GENOMIC DNA]</scope>
    <source>
        <strain evidence="2">Foug A</strain>
    </source>
</reference>